<keyword evidence="1" id="KW-0732">Signal</keyword>
<evidence type="ECO:0000313" key="3">
    <source>
        <dbReference type="Proteomes" id="UP001169862"/>
    </source>
</evidence>
<accession>A0AAW7XK65</accession>
<proteinExistence type="predicted"/>
<sequence>MANLNPKTVSTLLVSSLLLAMLFTNRLAAEEAPALVKDPTRPGQYSAPVAFAAQPAASFQVASIIKRKKGAQAIINGQPASLGSFIDGAKVLRITPTRVLLQIDQKTMWVSVTDQSGMKVHRR</sequence>
<reference evidence="2" key="1">
    <citation type="submission" date="2023-07" db="EMBL/GenBank/DDBJ databases">
        <title>Genome content predicts the carbon catabolic preferences of heterotrophic bacteria.</title>
        <authorList>
            <person name="Gralka M."/>
        </authorList>
    </citation>
    <scope>NUCLEOTIDE SEQUENCE</scope>
    <source>
        <strain evidence="2">I2M16</strain>
    </source>
</reference>
<dbReference type="RefSeq" id="WP_303549554.1">
    <property type="nucleotide sequence ID" value="NZ_JAUOPG010000004.1"/>
</dbReference>
<organism evidence="2 3">
    <name type="scientific">Neptunomonas phycophila</name>
    <dbReference type="NCBI Taxonomy" id="1572645"/>
    <lineage>
        <taxon>Bacteria</taxon>
        <taxon>Pseudomonadati</taxon>
        <taxon>Pseudomonadota</taxon>
        <taxon>Gammaproteobacteria</taxon>
        <taxon>Oceanospirillales</taxon>
        <taxon>Oceanospirillaceae</taxon>
        <taxon>Neptunomonas</taxon>
    </lineage>
</organism>
<protein>
    <recommendedName>
        <fullName evidence="4">MSHA biogenesis protein MshK</fullName>
    </recommendedName>
</protein>
<gene>
    <name evidence="2" type="ORF">Q4490_07155</name>
</gene>
<dbReference type="AlphaFoldDB" id="A0AAW7XK65"/>
<comment type="caution">
    <text evidence="2">The sequence shown here is derived from an EMBL/GenBank/DDBJ whole genome shotgun (WGS) entry which is preliminary data.</text>
</comment>
<evidence type="ECO:0000313" key="2">
    <source>
        <dbReference type="EMBL" id="MDO6453338.1"/>
    </source>
</evidence>
<evidence type="ECO:0008006" key="4">
    <source>
        <dbReference type="Google" id="ProtNLM"/>
    </source>
</evidence>
<name>A0AAW7XK65_9GAMM</name>
<dbReference type="EMBL" id="JAUOPG010000004">
    <property type="protein sequence ID" value="MDO6453338.1"/>
    <property type="molecule type" value="Genomic_DNA"/>
</dbReference>
<dbReference type="Proteomes" id="UP001169862">
    <property type="component" value="Unassembled WGS sequence"/>
</dbReference>
<feature type="chain" id="PRO_5043386958" description="MSHA biogenesis protein MshK" evidence="1">
    <location>
        <begin position="29"/>
        <end position="123"/>
    </location>
</feature>
<feature type="signal peptide" evidence="1">
    <location>
        <begin position="1"/>
        <end position="28"/>
    </location>
</feature>
<evidence type="ECO:0000256" key="1">
    <source>
        <dbReference type="SAM" id="SignalP"/>
    </source>
</evidence>